<evidence type="ECO:0000256" key="1">
    <source>
        <dbReference type="ARBA" id="ARBA00022679"/>
    </source>
</evidence>
<gene>
    <name evidence="4" type="ORF">PG999_012645</name>
</gene>
<feature type="domain" description="Trichothecene 3-O-acetyltransferase-like N-terminal" evidence="3">
    <location>
        <begin position="24"/>
        <end position="188"/>
    </location>
</feature>
<dbReference type="PANTHER" id="PTHR31642">
    <property type="entry name" value="TRICHOTHECENE 3-O-ACETYLTRANSFERASE"/>
    <property type="match status" value="1"/>
</dbReference>
<dbReference type="InterPro" id="IPR023213">
    <property type="entry name" value="CAT-like_dom_sf"/>
</dbReference>
<dbReference type="GO" id="GO:0016747">
    <property type="term" value="F:acyltransferase activity, transferring groups other than amino-acyl groups"/>
    <property type="evidence" value="ECO:0007669"/>
    <property type="project" value="TreeGrafter"/>
</dbReference>
<dbReference type="GO" id="GO:0044550">
    <property type="term" value="P:secondary metabolite biosynthetic process"/>
    <property type="evidence" value="ECO:0007669"/>
    <property type="project" value="TreeGrafter"/>
</dbReference>
<comment type="caution">
    <text evidence="4">The sequence shown here is derived from an EMBL/GenBank/DDBJ whole genome shotgun (WGS) entry which is preliminary data.</text>
</comment>
<evidence type="ECO:0000256" key="2">
    <source>
        <dbReference type="SAM" id="MobiDB-lite"/>
    </source>
</evidence>
<keyword evidence="5" id="KW-1185">Reference proteome</keyword>
<feature type="compositionally biased region" description="Low complexity" evidence="2">
    <location>
        <begin position="509"/>
        <end position="540"/>
    </location>
</feature>
<dbReference type="InterPro" id="IPR050317">
    <property type="entry name" value="Plant_Fungal_Acyltransferase"/>
</dbReference>
<dbReference type="InterPro" id="IPR054710">
    <property type="entry name" value="Tri101-like_N"/>
</dbReference>
<dbReference type="EMBL" id="JAQQWP010000010">
    <property type="protein sequence ID" value="KAK8096701.1"/>
    <property type="molecule type" value="Genomic_DNA"/>
</dbReference>
<evidence type="ECO:0000259" key="3">
    <source>
        <dbReference type="Pfam" id="PF22664"/>
    </source>
</evidence>
<dbReference type="Pfam" id="PF22664">
    <property type="entry name" value="TRI-like_N"/>
    <property type="match status" value="1"/>
</dbReference>
<name>A0AAW0Q9W1_9PEZI</name>
<feature type="region of interest" description="Disordered" evidence="2">
    <location>
        <begin position="505"/>
        <end position="540"/>
    </location>
</feature>
<protein>
    <recommendedName>
        <fullName evidence="3">Trichothecene 3-O-acetyltransferase-like N-terminal domain-containing protein</fullName>
    </recommendedName>
</protein>
<evidence type="ECO:0000313" key="4">
    <source>
        <dbReference type="EMBL" id="KAK8096701.1"/>
    </source>
</evidence>
<dbReference type="AlphaFoldDB" id="A0AAW0Q9W1"/>
<sequence>MSNNSPLQKVEFLNVLNQLAPREYVNFTKCFPFDNDKEQEAVSHLQRCVDDCVQQNPHLAGTIVSIPRTPQQDVLARTLVDPTGEHSRVIIDARWPSSFFTSGGNRVALNYGELRASGFSPGLFFDDVFAPMGDPAAAALAAGDDGESDSSSVPILLPRVVFIPGGLLLGVFMHHAMADGVVATALIDDLAARSRGVKRESLPRKGYLPKSQYLPLGQLSAALEQHRCDLHETQGLSSEETVTEILPEWTTITNATAFSNTAKINFSIKNSLPVNQSPRVGKIFHVSKARIEELRETLAQSANKPASKPPSTFVTLMALVWSYVAKARMRAVGVADWSALHERGKNKTSNTADDSNEGDMAAQSCVVAAWHPSIKGRGRGFSQETLDAIDDFCGNMAICPIATLPTTQLLWQAADSSPTQTDKGAHAQKEALAAIAAPLTQLINSLDADFIRQRPALLETLPDVGALAMNYDFEAPQNVFFNSHRYLAGADTEWDIPGLILDDNDDGDGTAAPEVAVAGGVASPRSSARAGRPGGRVPSW</sequence>
<dbReference type="Proteomes" id="UP001392437">
    <property type="component" value="Unassembled WGS sequence"/>
</dbReference>
<keyword evidence="1" id="KW-0808">Transferase</keyword>
<accession>A0AAW0Q9W1</accession>
<proteinExistence type="predicted"/>
<dbReference type="PANTHER" id="PTHR31642:SF310">
    <property type="entry name" value="FATTY ALCOHOL:CAFFEOYL-COA ACYLTRANSFERASE"/>
    <property type="match status" value="1"/>
</dbReference>
<evidence type="ECO:0000313" key="5">
    <source>
        <dbReference type="Proteomes" id="UP001392437"/>
    </source>
</evidence>
<dbReference type="Gene3D" id="3.30.559.10">
    <property type="entry name" value="Chloramphenicol acetyltransferase-like domain"/>
    <property type="match status" value="2"/>
</dbReference>
<reference evidence="4 5" key="1">
    <citation type="submission" date="2023-01" db="EMBL/GenBank/DDBJ databases">
        <title>Analysis of 21 Apiospora genomes using comparative genomics revels a genus with tremendous synthesis potential of carbohydrate active enzymes and secondary metabolites.</title>
        <authorList>
            <person name="Sorensen T."/>
        </authorList>
    </citation>
    <scope>NUCLEOTIDE SEQUENCE [LARGE SCALE GENOMIC DNA]</scope>
    <source>
        <strain evidence="4 5">CBS 117206</strain>
    </source>
</reference>
<organism evidence="4 5">
    <name type="scientific">Apiospora kogelbergensis</name>
    <dbReference type="NCBI Taxonomy" id="1337665"/>
    <lineage>
        <taxon>Eukaryota</taxon>
        <taxon>Fungi</taxon>
        <taxon>Dikarya</taxon>
        <taxon>Ascomycota</taxon>
        <taxon>Pezizomycotina</taxon>
        <taxon>Sordariomycetes</taxon>
        <taxon>Xylariomycetidae</taxon>
        <taxon>Amphisphaeriales</taxon>
        <taxon>Apiosporaceae</taxon>
        <taxon>Apiospora</taxon>
    </lineage>
</organism>